<dbReference type="AlphaFoldDB" id="A0A0G0ZH07"/>
<dbReference type="InterPro" id="IPR052017">
    <property type="entry name" value="TSUP"/>
</dbReference>
<evidence type="ECO:0000256" key="4">
    <source>
        <dbReference type="ARBA" id="ARBA00022475"/>
    </source>
</evidence>
<evidence type="ECO:0000256" key="2">
    <source>
        <dbReference type="ARBA" id="ARBA00009142"/>
    </source>
</evidence>
<evidence type="ECO:0000313" key="9">
    <source>
        <dbReference type="EMBL" id="KKS48035.1"/>
    </source>
</evidence>
<feature type="transmembrane region" description="Helical" evidence="8">
    <location>
        <begin position="26"/>
        <end position="47"/>
    </location>
</feature>
<dbReference type="GO" id="GO:0005886">
    <property type="term" value="C:plasma membrane"/>
    <property type="evidence" value="ECO:0007669"/>
    <property type="project" value="UniProtKB-SubCell"/>
</dbReference>
<sequence length="239" mass="26083">MSLFFFLAAFTAEVIGTMAGFGSSTIFLPLALLFVDFKVALVLVAFLHIFGNLGRISFFRHGLDKKLLLKFGLPSVLLTLSGAMLVPYLPQSVLKAVLGVFLVLYASYSLWQENFAVPASTANAVIGGALSGFLAGLIGTGGALRGAFLSGFRLPKEKYIATAASIALAVDATRIPVYLKEGFLKKEYYWYLPVLFIIAFTGSYIGKAIVKRIPQKLFRKFVLFAILLIGLKFISDRFI</sequence>
<comment type="subcellular location">
    <subcellularLocation>
        <location evidence="1 8">Cell membrane</location>
        <topology evidence="1 8">Multi-pass membrane protein</topology>
    </subcellularLocation>
</comment>
<gene>
    <name evidence="9" type="ORF">UV09_C0001G0067</name>
</gene>
<dbReference type="PANTHER" id="PTHR30269">
    <property type="entry name" value="TRANSMEMBRANE PROTEIN YFCA"/>
    <property type="match status" value="1"/>
</dbReference>
<evidence type="ECO:0000313" key="10">
    <source>
        <dbReference type="Proteomes" id="UP000034320"/>
    </source>
</evidence>
<evidence type="ECO:0000256" key="1">
    <source>
        <dbReference type="ARBA" id="ARBA00004651"/>
    </source>
</evidence>
<keyword evidence="5 8" id="KW-0812">Transmembrane</keyword>
<feature type="transmembrane region" description="Helical" evidence="8">
    <location>
        <begin position="67"/>
        <end position="86"/>
    </location>
</feature>
<feature type="transmembrane region" description="Helical" evidence="8">
    <location>
        <begin position="188"/>
        <end position="205"/>
    </location>
</feature>
<proteinExistence type="inferred from homology"/>
<protein>
    <recommendedName>
        <fullName evidence="8">Probable membrane transporter protein</fullName>
    </recommendedName>
</protein>
<comment type="similarity">
    <text evidence="2 8">Belongs to the 4-toluene sulfonate uptake permease (TSUP) (TC 2.A.102) family.</text>
</comment>
<dbReference type="Pfam" id="PF01925">
    <property type="entry name" value="TauE"/>
    <property type="match status" value="1"/>
</dbReference>
<accession>A0A0G0ZH07</accession>
<name>A0A0G0ZH07_9BACT</name>
<feature type="transmembrane region" description="Helical" evidence="8">
    <location>
        <begin position="92"/>
        <end position="111"/>
    </location>
</feature>
<reference evidence="9 10" key="1">
    <citation type="journal article" date="2015" name="Nature">
        <title>rRNA introns, odd ribosomes, and small enigmatic genomes across a large radiation of phyla.</title>
        <authorList>
            <person name="Brown C.T."/>
            <person name="Hug L.A."/>
            <person name="Thomas B.C."/>
            <person name="Sharon I."/>
            <person name="Castelle C.J."/>
            <person name="Singh A."/>
            <person name="Wilkins M.J."/>
            <person name="Williams K.H."/>
            <person name="Banfield J.F."/>
        </authorList>
    </citation>
    <scope>NUCLEOTIDE SEQUENCE [LARGE SCALE GENOMIC DNA]</scope>
</reference>
<evidence type="ECO:0000256" key="7">
    <source>
        <dbReference type="ARBA" id="ARBA00023136"/>
    </source>
</evidence>
<keyword evidence="7 8" id="KW-0472">Membrane</keyword>
<keyword evidence="6 8" id="KW-1133">Transmembrane helix</keyword>
<dbReference type="InterPro" id="IPR002781">
    <property type="entry name" value="TM_pro_TauE-like"/>
</dbReference>
<evidence type="ECO:0000256" key="5">
    <source>
        <dbReference type="ARBA" id="ARBA00022692"/>
    </source>
</evidence>
<evidence type="ECO:0000256" key="8">
    <source>
        <dbReference type="RuleBase" id="RU363041"/>
    </source>
</evidence>
<evidence type="ECO:0000256" key="3">
    <source>
        <dbReference type="ARBA" id="ARBA00022448"/>
    </source>
</evidence>
<keyword evidence="4 8" id="KW-1003">Cell membrane</keyword>
<keyword evidence="3" id="KW-0813">Transport</keyword>
<feature type="transmembrane region" description="Helical" evidence="8">
    <location>
        <begin position="123"/>
        <end position="144"/>
    </location>
</feature>
<feature type="transmembrane region" description="Helical" evidence="8">
    <location>
        <begin position="217"/>
        <end position="235"/>
    </location>
</feature>
<evidence type="ECO:0000256" key="6">
    <source>
        <dbReference type="ARBA" id="ARBA00022989"/>
    </source>
</evidence>
<organism evidence="9 10">
    <name type="scientific">Candidatus Gottesmanbacteria bacterium GW2011_GWA2_42_18</name>
    <dbReference type="NCBI Taxonomy" id="1618442"/>
    <lineage>
        <taxon>Bacteria</taxon>
        <taxon>Candidatus Gottesmaniibacteriota</taxon>
    </lineage>
</organism>
<comment type="caution">
    <text evidence="9">The sequence shown here is derived from an EMBL/GenBank/DDBJ whole genome shotgun (WGS) entry which is preliminary data.</text>
</comment>
<dbReference type="EMBL" id="LCDD01000001">
    <property type="protein sequence ID" value="KKS48035.1"/>
    <property type="molecule type" value="Genomic_DNA"/>
</dbReference>
<dbReference type="Proteomes" id="UP000034320">
    <property type="component" value="Unassembled WGS sequence"/>
</dbReference>
<dbReference type="PANTHER" id="PTHR30269:SF37">
    <property type="entry name" value="MEMBRANE TRANSPORTER PROTEIN"/>
    <property type="match status" value="1"/>
</dbReference>